<proteinExistence type="inferred from homology"/>
<dbReference type="GO" id="GO:0004864">
    <property type="term" value="F:protein phosphatase inhibitor activity"/>
    <property type="evidence" value="ECO:0007669"/>
    <property type="project" value="InterPro"/>
</dbReference>
<feature type="region of interest" description="Disordered" evidence="2">
    <location>
        <begin position="146"/>
        <end position="201"/>
    </location>
</feature>
<keyword evidence="4" id="KW-1185">Reference proteome</keyword>
<dbReference type="Pfam" id="PF04979">
    <property type="entry name" value="IPP-2"/>
    <property type="match status" value="1"/>
</dbReference>
<comment type="similarity">
    <text evidence="1">Belongs to the protein phosphatase inhibitor 2 family.</text>
</comment>
<feature type="compositionally biased region" description="Basic and acidic residues" evidence="2">
    <location>
        <begin position="83"/>
        <end position="104"/>
    </location>
</feature>
<dbReference type="Gene3D" id="6.10.250.1050">
    <property type="match status" value="2"/>
</dbReference>
<accession>A0AAE0Y178</accession>
<feature type="compositionally biased region" description="Acidic residues" evidence="2">
    <location>
        <begin position="106"/>
        <end position="118"/>
    </location>
</feature>
<evidence type="ECO:0000256" key="1">
    <source>
        <dbReference type="ARBA" id="ARBA00005472"/>
    </source>
</evidence>
<evidence type="ECO:0008006" key="5">
    <source>
        <dbReference type="Google" id="ProtNLM"/>
    </source>
</evidence>
<dbReference type="AlphaFoldDB" id="A0AAE0Y178"/>
<feature type="region of interest" description="Disordered" evidence="2">
    <location>
        <begin position="1"/>
        <end position="124"/>
    </location>
</feature>
<dbReference type="EMBL" id="JAWDGP010007236">
    <property type="protein sequence ID" value="KAK3727723.1"/>
    <property type="molecule type" value="Genomic_DNA"/>
</dbReference>
<reference evidence="3" key="1">
    <citation type="journal article" date="2023" name="G3 (Bethesda)">
        <title>A reference genome for the long-term kleptoplast-retaining sea slug Elysia crispata morphotype clarki.</title>
        <authorList>
            <person name="Eastman K.E."/>
            <person name="Pendleton A.L."/>
            <person name="Shaikh M.A."/>
            <person name="Suttiyut T."/>
            <person name="Ogas R."/>
            <person name="Tomko P."/>
            <person name="Gavelis G."/>
            <person name="Widhalm J.R."/>
            <person name="Wisecaver J.H."/>
        </authorList>
    </citation>
    <scope>NUCLEOTIDE SEQUENCE</scope>
    <source>
        <strain evidence="3">ECLA1</strain>
    </source>
</reference>
<comment type="caution">
    <text evidence="3">The sequence shown here is derived from an EMBL/GenBank/DDBJ whole genome shotgun (WGS) entry which is preliminary data.</text>
</comment>
<dbReference type="PANTHER" id="PTHR12398:SF20">
    <property type="entry name" value="PROTEIN PHOSPHATASE 1 REGULATORY INHIBITOR SUBUNIT 2"/>
    <property type="match status" value="1"/>
</dbReference>
<sequence length="201" mass="22366">MASTSEKPKKGILKHSGSVDHSKKEIEWDEMNILATYHPPDKDYGFMKVDEPPTPYNKAGVSDNEDEASIERKGSVSSVPDLDPARLAERLEESGQSPDEKTFYDNESESSENENETEEERKKRKAFLLKRKMHYNEFQAVQLAKKLMAEEDDDDEASDGKEESSKVSGQGSNPKPVNADETNTSVDPTNIPGSSSKGHSK</sequence>
<dbReference type="PANTHER" id="PTHR12398">
    <property type="entry name" value="PROTEIN PHOSPHATASE INHIBITOR"/>
    <property type="match status" value="1"/>
</dbReference>
<organism evidence="3 4">
    <name type="scientific">Elysia crispata</name>
    <name type="common">lettuce slug</name>
    <dbReference type="NCBI Taxonomy" id="231223"/>
    <lineage>
        <taxon>Eukaryota</taxon>
        <taxon>Metazoa</taxon>
        <taxon>Spiralia</taxon>
        <taxon>Lophotrochozoa</taxon>
        <taxon>Mollusca</taxon>
        <taxon>Gastropoda</taxon>
        <taxon>Heterobranchia</taxon>
        <taxon>Euthyneura</taxon>
        <taxon>Panpulmonata</taxon>
        <taxon>Sacoglossa</taxon>
        <taxon>Placobranchoidea</taxon>
        <taxon>Plakobranchidae</taxon>
        <taxon>Elysia</taxon>
    </lineage>
</organism>
<evidence type="ECO:0000313" key="3">
    <source>
        <dbReference type="EMBL" id="KAK3727723.1"/>
    </source>
</evidence>
<dbReference type="InterPro" id="IPR007062">
    <property type="entry name" value="PPI-2"/>
</dbReference>
<dbReference type="Proteomes" id="UP001283361">
    <property type="component" value="Unassembled WGS sequence"/>
</dbReference>
<protein>
    <recommendedName>
        <fullName evidence="5">Protein phosphatase inhibitor 2</fullName>
    </recommendedName>
</protein>
<evidence type="ECO:0000256" key="2">
    <source>
        <dbReference type="SAM" id="MobiDB-lite"/>
    </source>
</evidence>
<evidence type="ECO:0000313" key="4">
    <source>
        <dbReference type="Proteomes" id="UP001283361"/>
    </source>
</evidence>
<feature type="compositionally biased region" description="Polar residues" evidence="2">
    <location>
        <begin position="167"/>
        <end position="201"/>
    </location>
</feature>
<name>A0AAE0Y178_9GAST</name>
<dbReference type="GO" id="GO:0009966">
    <property type="term" value="P:regulation of signal transduction"/>
    <property type="evidence" value="ECO:0007669"/>
    <property type="project" value="InterPro"/>
</dbReference>
<feature type="compositionally biased region" description="Basic and acidic residues" evidence="2">
    <location>
        <begin position="17"/>
        <end position="26"/>
    </location>
</feature>
<feature type="compositionally biased region" description="Basic and acidic residues" evidence="2">
    <location>
        <begin position="39"/>
        <end position="51"/>
    </location>
</feature>
<gene>
    <name evidence="3" type="ORF">RRG08_032679</name>
</gene>